<evidence type="ECO:0000256" key="8">
    <source>
        <dbReference type="ARBA" id="ARBA00022695"/>
    </source>
</evidence>
<dbReference type="InterPro" id="IPR017945">
    <property type="entry name" value="DHBP_synth_RibB-like_a/b_dom"/>
</dbReference>
<feature type="binding site" evidence="14">
    <location>
        <position position="143"/>
    </location>
    <ligand>
        <name>L-threonine</name>
        <dbReference type="ChEBI" id="CHEBI:57926"/>
    </ligand>
</feature>
<keyword evidence="5 13" id="KW-0963">Cytoplasm</keyword>
<feature type="binding site" evidence="14">
    <location>
        <position position="153"/>
    </location>
    <ligand>
        <name>ATP</name>
        <dbReference type="ChEBI" id="CHEBI:30616"/>
    </ligand>
</feature>
<evidence type="ECO:0000256" key="10">
    <source>
        <dbReference type="ARBA" id="ARBA00022840"/>
    </source>
</evidence>
<dbReference type="InterPro" id="IPR010923">
    <property type="entry name" value="T(6)A37_SUA5"/>
</dbReference>
<dbReference type="InterPro" id="IPR050156">
    <property type="entry name" value="TC-AMP_synthase_SUA5"/>
</dbReference>
<feature type="binding site" evidence="14">
    <location>
        <position position="183"/>
    </location>
    <ligand>
        <name>L-threonine</name>
        <dbReference type="ChEBI" id="CHEBI:57926"/>
    </ligand>
</feature>
<evidence type="ECO:0000313" key="17">
    <source>
        <dbReference type="Proteomes" id="UP000050417"/>
    </source>
</evidence>
<dbReference type="GO" id="GO:0005737">
    <property type="term" value="C:cytoplasm"/>
    <property type="evidence" value="ECO:0007669"/>
    <property type="project" value="UniProtKB-SubCell"/>
</dbReference>
<evidence type="ECO:0000256" key="4">
    <source>
        <dbReference type="ARBA" id="ARBA00015492"/>
    </source>
</evidence>
<dbReference type="SUPFAM" id="SSF55821">
    <property type="entry name" value="YrdC/RibB"/>
    <property type="match status" value="1"/>
</dbReference>
<keyword evidence="7 13" id="KW-0819">tRNA processing</keyword>
<evidence type="ECO:0000256" key="1">
    <source>
        <dbReference type="ARBA" id="ARBA00004496"/>
    </source>
</evidence>
<dbReference type="PIRSF" id="PIRSF004930">
    <property type="entry name" value="Tln_factor_SUA5"/>
    <property type="match status" value="1"/>
</dbReference>
<dbReference type="Gene3D" id="3.40.50.11030">
    <property type="entry name" value="Threonylcarbamoyl-AMP synthase, C-terminal domain"/>
    <property type="match status" value="1"/>
</dbReference>
<comment type="function">
    <text evidence="13">Required for the formation of a threonylcarbamoyl group on adenosine at position 37 (t(6)A37) in tRNAs that read codons beginning with adenine.</text>
</comment>
<dbReference type="FunFam" id="3.90.870.10:FF:000009">
    <property type="entry name" value="Threonylcarbamoyl-AMP synthase, putative"/>
    <property type="match status" value="1"/>
</dbReference>
<feature type="binding site" evidence="14">
    <location>
        <position position="60"/>
    </location>
    <ligand>
        <name>ATP</name>
        <dbReference type="ChEBI" id="CHEBI:30616"/>
    </ligand>
</feature>
<evidence type="ECO:0000259" key="15">
    <source>
        <dbReference type="PROSITE" id="PS51163"/>
    </source>
</evidence>
<keyword evidence="17" id="KW-1185">Reference proteome</keyword>
<dbReference type="Proteomes" id="UP000050417">
    <property type="component" value="Unassembled WGS sequence"/>
</dbReference>
<evidence type="ECO:0000256" key="7">
    <source>
        <dbReference type="ARBA" id="ARBA00022694"/>
    </source>
</evidence>
<dbReference type="GO" id="GO:0006450">
    <property type="term" value="P:regulation of translational fidelity"/>
    <property type="evidence" value="ECO:0007669"/>
    <property type="project" value="TreeGrafter"/>
</dbReference>
<dbReference type="PATRIC" id="fig|1134406.4.peg.3331"/>
<keyword evidence="10 13" id="KW-0067">ATP-binding</keyword>
<feature type="binding site" evidence="14">
    <location>
        <position position="123"/>
    </location>
    <ligand>
        <name>L-threonine</name>
        <dbReference type="ChEBI" id="CHEBI:57926"/>
    </ligand>
</feature>
<keyword evidence="8 13" id="KW-0548">Nucleotidyltransferase</keyword>
<feature type="binding site" evidence="14">
    <location>
        <position position="37"/>
    </location>
    <ligand>
        <name>L-threonine</name>
        <dbReference type="ChEBI" id="CHEBI:57926"/>
    </ligand>
</feature>
<dbReference type="STRING" id="1134406.ADN00_07525"/>
<protein>
    <recommendedName>
        <fullName evidence="4 13">Threonylcarbamoyl-AMP synthase</fullName>
        <shortName evidence="13">TC-AMP synthase</shortName>
        <ecNumber evidence="3 13">2.7.7.87</ecNumber>
    </recommendedName>
    <alternativeName>
        <fullName evidence="11 13">L-threonylcarbamoyladenylate synthase</fullName>
    </alternativeName>
</protein>
<dbReference type="GO" id="GO:0000049">
    <property type="term" value="F:tRNA binding"/>
    <property type="evidence" value="ECO:0007669"/>
    <property type="project" value="TreeGrafter"/>
</dbReference>
<dbReference type="GO" id="GO:0005524">
    <property type="term" value="F:ATP binding"/>
    <property type="evidence" value="ECO:0007669"/>
    <property type="project" value="UniProtKB-UniRule"/>
</dbReference>
<feature type="binding site" evidence="14">
    <location>
        <position position="237"/>
    </location>
    <ligand>
        <name>ATP</name>
        <dbReference type="ChEBI" id="CHEBI:30616"/>
    </ligand>
</feature>
<dbReference type="PANTHER" id="PTHR17490:SF16">
    <property type="entry name" value="THREONYLCARBAMOYL-AMP SYNTHASE"/>
    <property type="match status" value="1"/>
</dbReference>
<feature type="domain" description="YrdC-like" evidence="15">
    <location>
        <begin position="15"/>
        <end position="201"/>
    </location>
</feature>
<dbReference type="InterPro" id="IPR038385">
    <property type="entry name" value="Sua5/YwlC_C"/>
</dbReference>
<organism evidence="16 17">
    <name type="scientific">Ornatilinea apprima</name>
    <dbReference type="NCBI Taxonomy" id="1134406"/>
    <lineage>
        <taxon>Bacteria</taxon>
        <taxon>Bacillati</taxon>
        <taxon>Chloroflexota</taxon>
        <taxon>Anaerolineae</taxon>
        <taxon>Anaerolineales</taxon>
        <taxon>Anaerolineaceae</taxon>
        <taxon>Ornatilinea</taxon>
    </lineage>
</organism>
<evidence type="ECO:0000256" key="3">
    <source>
        <dbReference type="ARBA" id="ARBA00012584"/>
    </source>
</evidence>
<dbReference type="EMBL" id="LGCL01000019">
    <property type="protein sequence ID" value="KPL78299.1"/>
    <property type="molecule type" value="Genomic_DNA"/>
</dbReference>
<feature type="binding site" evidence="14">
    <location>
        <position position="69"/>
    </location>
    <ligand>
        <name>L-threonine</name>
        <dbReference type="ChEBI" id="CHEBI:57926"/>
    </ligand>
</feature>
<comment type="caution">
    <text evidence="16">The sequence shown here is derived from an EMBL/GenBank/DDBJ whole genome shotgun (WGS) entry which is preliminary data.</text>
</comment>
<keyword evidence="6 13" id="KW-0808">Transferase</keyword>
<dbReference type="AlphaFoldDB" id="A0A0P6X5H1"/>
<evidence type="ECO:0000313" key="16">
    <source>
        <dbReference type="EMBL" id="KPL78299.1"/>
    </source>
</evidence>
<feature type="binding site" evidence="14">
    <location>
        <position position="145"/>
    </location>
    <ligand>
        <name>ATP</name>
        <dbReference type="ChEBI" id="CHEBI:30616"/>
    </ligand>
</feature>
<gene>
    <name evidence="16" type="ORF">ADN00_07525</name>
</gene>
<reference evidence="16 17" key="1">
    <citation type="submission" date="2015-07" db="EMBL/GenBank/DDBJ databases">
        <title>Genome sequence of Ornatilinea apprima DSM 23815.</title>
        <authorList>
            <person name="Hemp J."/>
            <person name="Ward L.M."/>
            <person name="Pace L.A."/>
            <person name="Fischer W.W."/>
        </authorList>
    </citation>
    <scope>NUCLEOTIDE SEQUENCE [LARGE SCALE GENOMIC DNA]</scope>
    <source>
        <strain evidence="16 17">P3M-1</strain>
    </source>
</reference>
<dbReference type="NCBIfam" id="TIGR00057">
    <property type="entry name" value="L-threonylcarbamoyladenylate synthase"/>
    <property type="match status" value="1"/>
</dbReference>
<dbReference type="GO" id="GO:0003725">
    <property type="term" value="F:double-stranded RNA binding"/>
    <property type="evidence" value="ECO:0007669"/>
    <property type="project" value="UniProtKB-UniRule"/>
</dbReference>
<evidence type="ECO:0000256" key="2">
    <source>
        <dbReference type="ARBA" id="ARBA00007663"/>
    </source>
</evidence>
<dbReference type="RefSeq" id="WP_075062366.1">
    <property type="nucleotide sequence ID" value="NZ_LGCL01000019.1"/>
</dbReference>
<evidence type="ECO:0000256" key="9">
    <source>
        <dbReference type="ARBA" id="ARBA00022741"/>
    </source>
</evidence>
<keyword evidence="9 13" id="KW-0547">Nucleotide-binding</keyword>
<dbReference type="InterPro" id="IPR006070">
    <property type="entry name" value="Sua5-like_dom"/>
</dbReference>
<evidence type="ECO:0000256" key="13">
    <source>
        <dbReference type="PIRNR" id="PIRNR004930"/>
    </source>
</evidence>
<feature type="binding site" evidence="14">
    <location>
        <position position="197"/>
    </location>
    <ligand>
        <name>ATP</name>
        <dbReference type="ChEBI" id="CHEBI:30616"/>
    </ligand>
</feature>
<dbReference type="GO" id="GO:0061710">
    <property type="term" value="F:L-threonylcarbamoyladenylate synthase"/>
    <property type="evidence" value="ECO:0007669"/>
    <property type="project" value="UniProtKB-EC"/>
</dbReference>
<dbReference type="PROSITE" id="PS51163">
    <property type="entry name" value="YRDC"/>
    <property type="match status" value="1"/>
</dbReference>
<evidence type="ECO:0000256" key="6">
    <source>
        <dbReference type="ARBA" id="ARBA00022679"/>
    </source>
</evidence>
<comment type="catalytic activity">
    <reaction evidence="12 13">
        <text>L-threonine + hydrogencarbonate + ATP = L-threonylcarbamoyladenylate + diphosphate + H2O</text>
        <dbReference type="Rhea" id="RHEA:36407"/>
        <dbReference type="ChEBI" id="CHEBI:15377"/>
        <dbReference type="ChEBI" id="CHEBI:17544"/>
        <dbReference type="ChEBI" id="CHEBI:30616"/>
        <dbReference type="ChEBI" id="CHEBI:33019"/>
        <dbReference type="ChEBI" id="CHEBI:57926"/>
        <dbReference type="ChEBI" id="CHEBI:73682"/>
        <dbReference type="EC" id="2.7.7.87"/>
    </reaction>
</comment>
<evidence type="ECO:0000256" key="14">
    <source>
        <dbReference type="PIRSR" id="PIRSR004930-1"/>
    </source>
</evidence>
<evidence type="ECO:0000256" key="12">
    <source>
        <dbReference type="ARBA" id="ARBA00048366"/>
    </source>
</evidence>
<dbReference type="InterPro" id="IPR005145">
    <property type="entry name" value="Sua5_C"/>
</dbReference>
<dbReference type="GO" id="GO:0008033">
    <property type="term" value="P:tRNA processing"/>
    <property type="evidence" value="ECO:0007669"/>
    <property type="project" value="UniProtKB-KW"/>
</dbReference>
<dbReference type="OrthoDB" id="9814580at2"/>
<dbReference type="PANTHER" id="PTHR17490">
    <property type="entry name" value="SUA5"/>
    <property type="match status" value="1"/>
</dbReference>
<dbReference type="Gene3D" id="3.90.870.10">
    <property type="entry name" value="DHBP synthase"/>
    <property type="match status" value="1"/>
</dbReference>
<sequence length="350" mass="37437">MKTNVLTVHSQNPEHAVIAEAARVIQSGRLAAFPTETVYGLGANALDVQAVLRIFAAKGRPSHDPLIVHIADLSMLEQVARDVPEEARLLAEHFWPGPLTLILPKHANIPAEVTAGLENVAVRMPAHPVALALIRAAGLPVAAPSANRFGHTSPTSAAHVLADLDGRIDLILDGGSTQIGVESTVLDVSQSPARILRPGGVSYEALCEVLENVMINGQKASPDNLPQLSPGMLSRHYAPHAVMILYESDGDARVCAEMQEKVTGLLAEGKQVGVICAVEDLIYFEGTNAVVRLVGSVEHLEEIARNLYLALRDLDAAGMDYIVAREFGSQGIGLAIQDRLRRAATIKEQR</sequence>
<comment type="subcellular location">
    <subcellularLocation>
        <location evidence="1 13">Cytoplasm</location>
    </subcellularLocation>
</comment>
<accession>A0A0P6X5H1</accession>
<evidence type="ECO:0000256" key="11">
    <source>
        <dbReference type="ARBA" id="ARBA00029774"/>
    </source>
</evidence>
<dbReference type="EC" id="2.7.7.87" evidence="3 13"/>
<dbReference type="Pfam" id="PF01300">
    <property type="entry name" value="Sua5_yciO_yrdC"/>
    <property type="match status" value="1"/>
</dbReference>
<comment type="similarity">
    <text evidence="2 13">Belongs to the SUA5 family.</text>
</comment>
<dbReference type="Pfam" id="PF03481">
    <property type="entry name" value="Sua5_C"/>
    <property type="match status" value="1"/>
</dbReference>
<evidence type="ECO:0000256" key="5">
    <source>
        <dbReference type="ARBA" id="ARBA00022490"/>
    </source>
</evidence>
<name>A0A0P6X5H1_9CHLR</name>
<proteinExistence type="inferred from homology"/>